<comment type="caution">
    <text evidence="1">The sequence shown here is derived from an EMBL/GenBank/DDBJ whole genome shotgun (WGS) entry which is preliminary data.</text>
</comment>
<accession>A0ABD1SMB7</accession>
<proteinExistence type="predicted"/>
<evidence type="ECO:0000313" key="2">
    <source>
        <dbReference type="Proteomes" id="UP001604277"/>
    </source>
</evidence>
<evidence type="ECO:0000313" key="1">
    <source>
        <dbReference type="EMBL" id="KAL2501493.1"/>
    </source>
</evidence>
<dbReference type="EMBL" id="JBFOLJ010000010">
    <property type="protein sequence ID" value="KAL2501493.1"/>
    <property type="molecule type" value="Genomic_DNA"/>
</dbReference>
<gene>
    <name evidence="1" type="ORF">Fot_35341</name>
</gene>
<reference evidence="2" key="1">
    <citation type="submission" date="2024-07" db="EMBL/GenBank/DDBJ databases">
        <title>Two chromosome-level genome assemblies of Korean endemic species Abeliophyllum distichum and Forsythia ovata (Oleaceae).</title>
        <authorList>
            <person name="Jang H."/>
        </authorList>
    </citation>
    <scope>NUCLEOTIDE SEQUENCE [LARGE SCALE GENOMIC DNA]</scope>
</reference>
<dbReference type="Proteomes" id="UP001604277">
    <property type="component" value="Unassembled WGS sequence"/>
</dbReference>
<protein>
    <submittedName>
        <fullName evidence="1">Uncharacterized protein</fullName>
    </submittedName>
</protein>
<name>A0ABD1SMB7_9LAMI</name>
<keyword evidence="2" id="KW-1185">Reference proteome</keyword>
<organism evidence="1 2">
    <name type="scientific">Forsythia ovata</name>
    <dbReference type="NCBI Taxonomy" id="205694"/>
    <lineage>
        <taxon>Eukaryota</taxon>
        <taxon>Viridiplantae</taxon>
        <taxon>Streptophyta</taxon>
        <taxon>Embryophyta</taxon>
        <taxon>Tracheophyta</taxon>
        <taxon>Spermatophyta</taxon>
        <taxon>Magnoliopsida</taxon>
        <taxon>eudicotyledons</taxon>
        <taxon>Gunneridae</taxon>
        <taxon>Pentapetalae</taxon>
        <taxon>asterids</taxon>
        <taxon>lamiids</taxon>
        <taxon>Lamiales</taxon>
        <taxon>Oleaceae</taxon>
        <taxon>Forsythieae</taxon>
        <taxon>Forsythia</taxon>
    </lineage>
</organism>
<dbReference type="AlphaFoldDB" id="A0ABD1SMB7"/>
<sequence length="112" mass="12840">MGVLVVAGQPCEEVKNILLFWTPTGRSVLKPFGELADFSATVECYGSKVEDFKKKVDDLTSLDERLEAEVERRTKKVEVYKKNPEAKRLRADIHITLGPRRSSDMSLRRRKM</sequence>